<evidence type="ECO:0000259" key="4">
    <source>
        <dbReference type="PROSITE" id="PS50109"/>
    </source>
</evidence>
<dbReference type="Pfam" id="PF02518">
    <property type="entry name" value="HATPase_c"/>
    <property type="match status" value="1"/>
</dbReference>
<reference evidence="5" key="1">
    <citation type="journal article" date="2021" name="PeerJ">
        <title>Extensive microbial diversity within the chicken gut microbiome revealed by metagenomics and culture.</title>
        <authorList>
            <person name="Gilroy R."/>
            <person name="Ravi A."/>
            <person name="Getino M."/>
            <person name="Pursley I."/>
            <person name="Horton D.L."/>
            <person name="Alikhan N.F."/>
            <person name="Baker D."/>
            <person name="Gharbi K."/>
            <person name="Hall N."/>
            <person name="Watson M."/>
            <person name="Adriaenssens E.M."/>
            <person name="Foster-Nyarko E."/>
            <person name="Jarju S."/>
            <person name="Secka A."/>
            <person name="Antonio M."/>
            <person name="Oren A."/>
            <person name="Chaudhuri R.R."/>
            <person name="La Ragione R."/>
            <person name="Hildebrand F."/>
            <person name="Pallen M.J."/>
        </authorList>
    </citation>
    <scope>NUCLEOTIDE SEQUENCE</scope>
    <source>
        <strain evidence="5">B5_2728</strain>
    </source>
</reference>
<dbReference type="SUPFAM" id="SSF55874">
    <property type="entry name" value="ATPase domain of HSP90 chaperone/DNA topoisomerase II/histidine kinase"/>
    <property type="match status" value="1"/>
</dbReference>
<organism evidence="5 6">
    <name type="scientific">Candidatus Allofournierella pullistercoris</name>
    <dbReference type="NCBI Taxonomy" id="2838597"/>
    <lineage>
        <taxon>Bacteria</taxon>
        <taxon>Bacillati</taxon>
        <taxon>Bacillota</taxon>
        <taxon>Clostridia</taxon>
        <taxon>Eubacteriales</taxon>
        <taxon>Oscillospiraceae</taxon>
        <taxon>Allofournierella</taxon>
    </lineage>
</organism>
<sequence length="323" mass="36199">MKKQQMLSDQEKKVILCGGLSREMFQTLSAVQLGIKRVKAIAAEYPDIHLPGDLNPMIKNIEEGTLQLFRIAENLADMITTEKADLSANMGWVDLAWQYKKLVHMLEPSCARHGVTLLLECQQEQMECFADNEWVDKIFLNLITNAMMVSQVGDTVQVTLTRKCREAQPDVPCADSTLEQLPAEDGGEKAGSWLDTASSWFELRVYDQGDPASDLIREHLGELFLNLPQEEPEYTSHGNGLGLYLVNCYCTAMGWEFRLDTNDHGNTAIVYIPDNAKEKTGKFGSTEFASTPAQLEGDTNTNGVQDARVQAETRRWNSIEQET</sequence>
<dbReference type="Proteomes" id="UP000713596">
    <property type="component" value="Unassembled WGS sequence"/>
</dbReference>
<evidence type="ECO:0000256" key="2">
    <source>
        <dbReference type="ARBA" id="ARBA00022777"/>
    </source>
</evidence>
<dbReference type="GO" id="GO:0000155">
    <property type="term" value="F:phosphorelay sensor kinase activity"/>
    <property type="evidence" value="ECO:0007669"/>
    <property type="project" value="TreeGrafter"/>
</dbReference>
<dbReference type="AlphaFoldDB" id="A0A948T0W1"/>
<name>A0A948T0W1_9FIRM</name>
<keyword evidence="2" id="KW-0418">Kinase</keyword>
<keyword evidence="2" id="KW-0808">Transferase</keyword>
<evidence type="ECO:0000256" key="1">
    <source>
        <dbReference type="ARBA" id="ARBA00022553"/>
    </source>
</evidence>
<evidence type="ECO:0000256" key="3">
    <source>
        <dbReference type="ARBA" id="ARBA00023012"/>
    </source>
</evidence>
<protein>
    <recommendedName>
        <fullName evidence="4">Histidine kinase domain-containing protein</fullName>
    </recommendedName>
</protein>
<gene>
    <name evidence="5" type="ORF">H9882_00455</name>
</gene>
<accession>A0A948T0W1</accession>
<reference evidence="5" key="2">
    <citation type="submission" date="2021-04" db="EMBL/GenBank/DDBJ databases">
        <authorList>
            <person name="Gilroy R."/>
        </authorList>
    </citation>
    <scope>NUCLEOTIDE SEQUENCE</scope>
    <source>
        <strain evidence="5">B5_2728</strain>
    </source>
</reference>
<keyword evidence="3" id="KW-0902">Two-component regulatory system</keyword>
<dbReference type="SMART" id="SM00387">
    <property type="entry name" value="HATPase_c"/>
    <property type="match status" value="1"/>
</dbReference>
<feature type="domain" description="Histidine kinase" evidence="4">
    <location>
        <begin position="19"/>
        <end position="276"/>
    </location>
</feature>
<keyword evidence="1" id="KW-0597">Phosphoprotein</keyword>
<dbReference type="InterPro" id="IPR003594">
    <property type="entry name" value="HATPase_dom"/>
</dbReference>
<proteinExistence type="predicted"/>
<evidence type="ECO:0000313" key="6">
    <source>
        <dbReference type="Proteomes" id="UP000713596"/>
    </source>
</evidence>
<dbReference type="EMBL" id="JAHLFP010000003">
    <property type="protein sequence ID" value="MBU3805364.1"/>
    <property type="molecule type" value="Genomic_DNA"/>
</dbReference>
<dbReference type="InterPro" id="IPR036890">
    <property type="entry name" value="HATPase_C_sf"/>
</dbReference>
<dbReference type="Gene3D" id="3.30.565.10">
    <property type="entry name" value="Histidine kinase-like ATPase, C-terminal domain"/>
    <property type="match status" value="1"/>
</dbReference>
<dbReference type="PANTHER" id="PTHR43547:SF11">
    <property type="entry name" value="HISTIDINE KINASE"/>
    <property type="match status" value="1"/>
</dbReference>
<comment type="caution">
    <text evidence="5">The sequence shown here is derived from an EMBL/GenBank/DDBJ whole genome shotgun (WGS) entry which is preliminary data.</text>
</comment>
<dbReference type="PANTHER" id="PTHR43547">
    <property type="entry name" value="TWO-COMPONENT HISTIDINE KINASE"/>
    <property type="match status" value="1"/>
</dbReference>
<evidence type="ECO:0000313" key="5">
    <source>
        <dbReference type="EMBL" id="MBU3805364.1"/>
    </source>
</evidence>
<dbReference type="PROSITE" id="PS50109">
    <property type="entry name" value="HIS_KIN"/>
    <property type="match status" value="1"/>
</dbReference>
<dbReference type="InterPro" id="IPR005467">
    <property type="entry name" value="His_kinase_dom"/>
</dbReference>